<dbReference type="EMBL" id="AP026801">
    <property type="protein sequence ID" value="BDR55952.1"/>
    <property type="molecule type" value="Genomic_DNA"/>
</dbReference>
<dbReference type="PANTHER" id="PTHR30514">
    <property type="entry name" value="GLUCOKINASE"/>
    <property type="match status" value="1"/>
</dbReference>
<reference evidence="6 7" key="1">
    <citation type="journal article" date="2023" name="Microbiol. Spectr.">
        <title>Symbiosis of Carpenter Bees with Uncharacterized Lactic Acid Bacteria Showing NAD Auxotrophy.</title>
        <authorList>
            <person name="Kawasaki S."/>
            <person name="Ozawa K."/>
            <person name="Mori T."/>
            <person name="Yamamoto A."/>
            <person name="Ito M."/>
            <person name="Ohkuma M."/>
            <person name="Sakamoto M."/>
            <person name="Matsutani M."/>
        </authorList>
    </citation>
    <scope>NUCLEOTIDE SEQUENCE [LARGE SCALE GENOMIC DNA]</scope>
    <source>
        <strain evidence="6 7">KimC2</strain>
    </source>
</reference>
<feature type="domain" description="HTH rpiR-type" evidence="4">
    <location>
        <begin position="1"/>
        <end position="68"/>
    </location>
</feature>
<dbReference type="PROSITE" id="PS51464">
    <property type="entry name" value="SIS"/>
    <property type="match status" value="1"/>
</dbReference>
<evidence type="ECO:0000256" key="2">
    <source>
        <dbReference type="ARBA" id="ARBA00023125"/>
    </source>
</evidence>
<dbReference type="RefSeq" id="WP_317697733.1">
    <property type="nucleotide sequence ID" value="NZ_AP026801.1"/>
</dbReference>
<keyword evidence="1" id="KW-0805">Transcription regulation</keyword>
<dbReference type="Pfam" id="PF01380">
    <property type="entry name" value="SIS"/>
    <property type="match status" value="1"/>
</dbReference>
<name>A0AAU9D556_9LACO</name>
<dbReference type="InterPro" id="IPR046348">
    <property type="entry name" value="SIS_dom_sf"/>
</dbReference>
<dbReference type="Gene3D" id="3.40.50.10490">
    <property type="entry name" value="Glucose-6-phosphate isomerase like protein, domain 1"/>
    <property type="match status" value="1"/>
</dbReference>
<accession>A0AAU9D556</accession>
<evidence type="ECO:0000313" key="6">
    <source>
        <dbReference type="EMBL" id="BDR55952.1"/>
    </source>
</evidence>
<dbReference type="Gene3D" id="1.10.10.10">
    <property type="entry name" value="Winged helix-like DNA-binding domain superfamily/Winged helix DNA-binding domain"/>
    <property type="match status" value="1"/>
</dbReference>
<proteinExistence type="predicted"/>
<dbReference type="InterPro" id="IPR035472">
    <property type="entry name" value="RpiR-like_SIS"/>
</dbReference>
<dbReference type="AlphaFoldDB" id="A0AAU9D556"/>
<dbReference type="CDD" id="cd05013">
    <property type="entry name" value="SIS_RpiR"/>
    <property type="match status" value="1"/>
</dbReference>
<dbReference type="GO" id="GO:0003677">
    <property type="term" value="F:DNA binding"/>
    <property type="evidence" value="ECO:0007669"/>
    <property type="project" value="UniProtKB-KW"/>
</dbReference>
<feature type="domain" description="SIS" evidence="5">
    <location>
        <begin position="107"/>
        <end position="244"/>
    </location>
</feature>
<dbReference type="InterPro" id="IPR009057">
    <property type="entry name" value="Homeodomain-like_sf"/>
</dbReference>
<dbReference type="PROSITE" id="PS51071">
    <property type="entry name" value="HTH_RPIR"/>
    <property type="match status" value="1"/>
</dbReference>
<evidence type="ECO:0000259" key="4">
    <source>
        <dbReference type="PROSITE" id="PS51071"/>
    </source>
</evidence>
<gene>
    <name evidence="6" type="ORF">KIMC2_05140</name>
</gene>
<dbReference type="PANTHER" id="PTHR30514:SF21">
    <property type="entry name" value="RPIR-FAMILY TRANSCRIPTIONAL REGULATOR"/>
    <property type="match status" value="1"/>
</dbReference>
<dbReference type="KEGG" id="xak:KIMC2_05140"/>
<dbReference type="InterPro" id="IPR036388">
    <property type="entry name" value="WH-like_DNA-bd_sf"/>
</dbReference>
<dbReference type="SUPFAM" id="SSF53697">
    <property type="entry name" value="SIS domain"/>
    <property type="match status" value="1"/>
</dbReference>
<dbReference type="GO" id="GO:1901135">
    <property type="term" value="P:carbohydrate derivative metabolic process"/>
    <property type="evidence" value="ECO:0007669"/>
    <property type="project" value="InterPro"/>
</dbReference>
<keyword evidence="3" id="KW-0804">Transcription</keyword>
<dbReference type="Proteomes" id="UP001321804">
    <property type="component" value="Chromosome"/>
</dbReference>
<dbReference type="GO" id="GO:0097367">
    <property type="term" value="F:carbohydrate derivative binding"/>
    <property type="evidence" value="ECO:0007669"/>
    <property type="project" value="InterPro"/>
</dbReference>
<evidence type="ECO:0000256" key="3">
    <source>
        <dbReference type="ARBA" id="ARBA00023163"/>
    </source>
</evidence>
<sequence>MKNNLSTSEQYLWDYVDQHRTQIPNLSIVQLGEKANVSTATIVRAMKKRGYSGYTNFRQAVIQENNDINNFPNFRDMSQKIKEVVLKNQDEVLKTIQKIDVGDIEDAVQKIKVAKKIYIFAQGFSEMTAKEMQIKLQLLNKTAEFHSDPNIIIPISKRIKPQDLIIYVSLNGETQSLLQSSQTALKNNVSTITITTNPDGSLMEYSEISIVGYKQKSSFFPEFEVHSRLPLEVISRILLDAYAIRIKDQT</sequence>
<keyword evidence="7" id="KW-1185">Reference proteome</keyword>
<dbReference type="GO" id="GO:0003700">
    <property type="term" value="F:DNA-binding transcription factor activity"/>
    <property type="evidence" value="ECO:0007669"/>
    <property type="project" value="InterPro"/>
</dbReference>
<dbReference type="SUPFAM" id="SSF46689">
    <property type="entry name" value="Homeodomain-like"/>
    <property type="match status" value="1"/>
</dbReference>
<evidence type="ECO:0000256" key="1">
    <source>
        <dbReference type="ARBA" id="ARBA00023015"/>
    </source>
</evidence>
<organism evidence="6 7">
    <name type="scientific">Xylocopilactobacillus apis</name>
    <dbReference type="NCBI Taxonomy" id="2932183"/>
    <lineage>
        <taxon>Bacteria</taxon>
        <taxon>Bacillati</taxon>
        <taxon>Bacillota</taxon>
        <taxon>Bacilli</taxon>
        <taxon>Lactobacillales</taxon>
        <taxon>Lactobacillaceae</taxon>
        <taxon>Xylocopilactobacillus</taxon>
    </lineage>
</organism>
<keyword evidence="2" id="KW-0238">DNA-binding</keyword>
<dbReference type="InterPro" id="IPR000281">
    <property type="entry name" value="HTH_RpiR"/>
</dbReference>
<dbReference type="InterPro" id="IPR001347">
    <property type="entry name" value="SIS_dom"/>
</dbReference>
<evidence type="ECO:0000259" key="5">
    <source>
        <dbReference type="PROSITE" id="PS51464"/>
    </source>
</evidence>
<dbReference type="Pfam" id="PF01418">
    <property type="entry name" value="HTH_6"/>
    <property type="match status" value="1"/>
</dbReference>
<protein>
    <submittedName>
        <fullName evidence="6">RpiR family transcriptional regulator</fullName>
    </submittedName>
</protein>
<evidence type="ECO:0000313" key="7">
    <source>
        <dbReference type="Proteomes" id="UP001321804"/>
    </source>
</evidence>
<dbReference type="InterPro" id="IPR047640">
    <property type="entry name" value="RpiR-like"/>
</dbReference>